<sequence length="79" mass="8206" precursor="true">MVAELSAAFACAALGVVPTVRHADYLGAWLAILKEDNRAIFRAASRASKAADYLLAFAPDRAGEGMDPLASTPAKDGLS</sequence>
<proteinExistence type="predicted"/>
<dbReference type="InterPro" id="IPR041459">
    <property type="entry name" value="MPTase-PolyVal"/>
</dbReference>
<dbReference type="EMBL" id="CP000927">
    <property type="protein sequence ID" value="ABZ71358.1"/>
    <property type="molecule type" value="Genomic_DNA"/>
</dbReference>
<protein>
    <recommendedName>
        <fullName evidence="1">Polyvalent protein metallopeptidase domain-containing protein</fullName>
    </recommendedName>
</protein>
<dbReference type="KEGG" id="cak:Caul_2231"/>
<reference evidence="2" key="1">
    <citation type="submission" date="2008-01" db="EMBL/GenBank/DDBJ databases">
        <title>Complete sequence of chromosome of Caulobacter sp. K31.</title>
        <authorList>
            <consortium name="US DOE Joint Genome Institute"/>
            <person name="Copeland A."/>
            <person name="Lucas S."/>
            <person name="Lapidus A."/>
            <person name="Barry K."/>
            <person name="Glavina del Rio T."/>
            <person name="Dalin E."/>
            <person name="Tice H."/>
            <person name="Pitluck S."/>
            <person name="Bruce D."/>
            <person name="Goodwin L."/>
            <person name="Thompson L.S."/>
            <person name="Brettin T."/>
            <person name="Detter J.C."/>
            <person name="Han C."/>
            <person name="Schmutz J."/>
            <person name="Larimer F."/>
            <person name="Land M."/>
            <person name="Hauser L."/>
            <person name="Kyrpides N."/>
            <person name="Kim E."/>
            <person name="Stephens C."/>
            <person name="Richardson P."/>
        </authorList>
    </citation>
    <scope>NUCLEOTIDE SEQUENCE [LARGE SCALE GENOMIC DNA]</scope>
    <source>
        <strain evidence="2">K31</strain>
    </source>
</reference>
<dbReference type="Pfam" id="PF18818">
    <property type="entry name" value="MPTase-PolyVal"/>
    <property type="match status" value="1"/>
</dbReference>
<dbReference type="AlphaFoldDB" id="B0T8L5"/>
<name>B0T8L5_CAUSK</name>
<evidence type="ECO:0000313" key="2">
    <source>
        <dbReference type="EMBL" id="ABZ71358.1"/>
    </source>
</evidence>
<feature type="domain" description="Polyvalent protein metallopeptidase" evidence="1">
    <location>
        <begin position="1"/>
        <end position="45"/>
    </location>
</feature>
<dbReference type="HOGENOM" id="CLU_162641_2_1_5"/>
<dbReference type="STRING" id="366602.Caul_2231"/>
<evidence type="ECO:0000259" key="1">
    <source>
        <dbReference type="Pfam" id="PF18818"/>
    </source>
</evidence>
<organism evidence="2">
    <name type="scientific">Caulobacter sp. (strain K31)</name>
    <dbReference type="NCBI Taxonomy" id="366602"/>
    <lineage>
        <taxon>Bacteria</taxon>
        <taxon>Pseudomonadati</taxon>
        <taxon>Pseudomonadota</taxon>
        <taxon>Alphaproteobacteria</taxon>
        <taxon>Caulobacterales</taxon>
        <taxon>Caulobacteraceae</taxon>
        <taxon>Caulobacter</taxon>
    </lineage>
</organism>
<gene>
    <name evidence="2" type="ordered locus">Caul_2231</name>
</gene>
<dbReference type="eggNOG" id="COG4227">
    <property type="taxonomic scope" value="Bacteria"/>
</dbReference>
<accession>B0T8L5</accession>